<reference evidence="1" key="1">
    <citation type="submission" date="2021-09" db="EMBL/GenBank/DDBJ databases">
        <title>Comparative genomics of Edwardsiella genus reveals species-based diversity.</title>
        <authorList>
            <person name="Tekedar H.C."/>
            <person name="Kumru S."/>
            <person name="Waldbieser G.C."/>
            <person name="Reichley S.R."/>
            <person name="Lawrence M.L."/>
            <person name="Griffin M.J."/>
        </authorList>
    </citation>
    <scope>NUCLEOTIDE SEQUENCE</scope>
    <source>
        <strain evidence="1">ATCC 15947</strain>
    </source>
</reference>
<dbReference type="EMBL" id="CP084506">
    <property type="protein sequence ID" value="UCP99172.1"/>
    <property type="molecule type" value="Genomic_DNA"/>
</dbReference>
<keyword evidence="2" id="KW-1185">Reference proteome</keyword>
<proteinExistence type="predicted"/>
<name>A0AC61TFA5_EDWTA</name>
<protein>
    <submittedName>
        <fullName evidence="1">Glycosyltransferase</fullName>
    </submittedName>
</protein>
<gene>
    <name evidence="1" type="ORF">DCL27_10825</name>
</gene>
<sequence length="348" mass="39997">MINIIRIIPRMKLGGVEQGLLNEIKLINNVDGIKYHLFIIEKSSIKISDTNKLSVIYLDDKFTHFYFIAKKINKYIKCNGLDNIVILSSLWKSHLITFFLRKYHRISFFHSSNYAHFLDRICSKLAFHLHDRSIYDSCSTRSIYDKNGTIIPYVFKVDDKPISEERNFRFVFIGRINKVKGLDRALLIIHQLKTLGVNPIFDIYGPDEGEVGKLKKLISSLGLHNNVFLKGELDPISVPCILSKYTFYLQTSYREGMGASVILSQSIGLIPIITPVGELPNYCDESNSVLVKKFDDKTIADVAKRIINIINDDCLFYKIKKNTVIASSNYQYFDDALLKFFHSLKSDL</sequence>
<evidence type="ECO:0000313" key="2">
    <source>
        <dbReference type="Proteomes" id="UP000245918"/>
    </source>
</evidence>
<evidence type="ECO:0000313" key="1">
    <source>
        <dbReference type="EMBL" id="UCP99172.1"/>
    </source>
</evidence>
<accession>A0AC61TFA5</accession>
<organism evidence="1 2">
    <name type="scientific">Edwardsiella tarda ATCC 15947 = NBRC 105688</name>
    <dbReference type="NCBI Taxonomy" id="667121"/>
    <lineage>
        <taxon>Bacteria</taxon>
        <taxon>Pseudomonadati</taxon>
        <taxon>Pseudomonadota</taxon>
        <taxon>Gammaproteobacteria</taxon>
        <taxon>Enterobacterales</taxon>
        <taxon>Hafniaceae</taxon>
        <taxon>Edwardsiella</taxon>
    </lineage>
</organism>
<dbReference type="Proteomes" id="UP000245918">
    <property type="component" value="Chromosome"/>
</dbReference>